<evidence type="ECO:0000256" key="2">
    <source>
        <dbReference type="ARBA" id="ARBA00008586"/>
    </source>
</evidence>
<feature type="region of interest" description="Disordered" evidence="13">
    <location>
        <begin position="1942"/>
        <end position="1961"/>
    </location>
</feature>
<dbReference type="GO" id="GO:0016020">
    <property type="term" value="C:membrane"/>
    <property type="evidence" value="ECO:0007669"/>
    <property type="project" value="UniProtKB-SubCell"/>
</dbReference>
<feature type="transmembrane region" description="Helical" evidence="14">
    <location>
        <begin position="1897"/>
        <end position="1920"/>
    </location>
</feature>
<feature type="transmembrane region" description="Helical" evidence="14">
    <location>
        <begin position="1198"/>
        <end position="1217"/>
    </location>
</feature>
<feature type="transmembrane region" description="Helical" evidence="14">
    <location>
        <begin position="140"/>
        <end position="164"/>
    </location>
</feature>
<feature type="domain" description="Major facilitator superfamily (MFS) profile" evidence="15">
    <location>
        <begin position="1102"/>
        <end position="1525"/>
    </location>
</feature>
<accession>A0A0M4EI62</accession>
<feature type="transmembrane region" description="Helical" evidence="14">
    <location>
        <begin position="1433"/>
        <end position="1454"/>
    </location>
</feature>
<keyword evidence="5" id="KW-0769">Symport</keyword>
<keyword evidence="4 14" id="KW-0812">Transmembrane</keyword>
<dbReference type="InterPro" id="IPR036259">
    <property type="entry name" value="MFS_trans_sf"/>
</dbReference>
<feature type="transmembrane region" description="Helical" evidence="14">
    <location>
        <begin position="936"/>
        <end position="956"/>
    </location>
</feature>
<dbReference type="PROSITE" id="PS50850">
    <property type="entry name" value="MFS"/>
    <property type="match status" value="3"/>
</dbReference>
<feature type="transmembrane region" description="Helical" evidence="14">
    <location>
        <begin position="906"/>
        <end position="924"/>
    </location>
</feature>
<keyword evidence="6 14" id="KW-1133">Transmembrane helix</keyword>
<evidence type="ECO:0000313" key="17">
    <source>
        <dbReference type="Proteomes" id="UP000494163"/>
    </source>
</evidence>
<evidence type="ECO:0000256" key="3">
    <source>
        <dbReference type="ARBA" id="ARBA00022448"/>
    </source>
</evidence>
<feature type="transmembrane region" description="Helical" evidence="14">
    <location>
        <begin position="279"/>
        <end position="297"/>
    </location>
</feature>
<feature type="transmembrane region" description="Helical" evidence="14">
    <location>
        <begin position="1573"/>
        <end position="1591"/>
    </location>
</feature>
<evidence type="ECO:0000256" key="9">
    <source>
        <dbReference type="ARBA" id="ARBA00023136"/>
    </source>
</evidence>
<feature type="transmembrane region" description="Helical" evidence="14">
    <location>
        <begin position="854"/>
        <end position="874"/>
    </location>
</feature>
<feature type="transmembrane region" description="Helical" evidence="14">
    <location>
        <begin position="12"/>
        <end position="35"/>
    </location>
</feature>
<keyword evidence="9 14" id="KW-0472">Membrane</keyword>
<keyword evidence="17" id="KW-1185">Reference proteome</keyword>
<feature type="transmembrane region" description="Helical" evidence="14">
    <location>
        <begin position="1173"/>
        <end position="1192"/>
    </location>
</feature>
<feature type="domain" description="Major facilitator superfamily (MFS) profile" evidence="15">
    <location>
        <begin position="631"/>
        <end position="1054"/>
    </location>
</feature>
<dbReference type="GO" id="GO:0015293">
    <property type="term" value="F:symporter activity"/>
    <property type="evidence" value="ECO:0007669"/>
    <property type="project" value="UniProtKB-KW"/>
</dbReference>
<feature type="transmembrane region" description="Helical" evidence="14">
    <location>
        <begin position="510"/>
        <end position="532"/>
    </location>
</feature>
<feature type="transmembrane region" description="Helical" evidence="14">
    <location>
        <begin position="1145"/>
        <end position="1166"/>
    </location>
</feature>
<keyword evidence="3" id="KW-0813">Transport</keyword>
<feature type="non-terminal residue" evidence="16">
    <location>
        <position position="1"/>
    </location>
</feature>
<feature type="transmembrane region" description="Helical" evidence="14">
    <location>
        <begin position="1267"/>
        <end position="1285"/>
    </location>
</feature>
<dbReference type="OMA" id="TDRTEWQ"/>
<feature type="transmembrane region" description="Helical" evidence="14">
    <location>
        <begin position="1501"/>
        <end position="1520"/>
    </location>
</feature>
<protein>
    <recommendedName>
        <fullName evidence="12">Putative inorganic phosphate cotransporter</fullName>
    </recommendedName>
</protein>
<keyword evidence="10" id="KW-0739">Sodium transport</keyword>
<evidence type="ECO:0000256" key="6">
    <source>
        <dbReference type="ARBA" id="ARBA00022989"/>
    </source>
</evidence>
<feature type="transmembrane region" description="Helical" evidence="14">
    <location>
        <begin position="1637"/>
        <end position="1658"/>
    </location>
</feature>
<feature type="transmembrane region" description="Helical" evidence="14">
    <location>
        <begin position="572"/>
        <end position="597"/>
    </location>
</feature>
<evidence type="ECO:0000256" key="8">
    <source>
        <dbReference type="ARBA" id="ARBA00023065"/>
    </source>
</evidence>
<evidence type="ECO:0000256" key="13">
    <source>
        <dbReference type="SAM" id="MobiDB-lite"/>
    </source>
</evidence>
<sequence>PIVGIRHLQSLLLFIIITVNYIARLNVGVAVVAITNAASSNPDFTQYNWTEAEKSYILSSFFWGYIITQFPAGFLMRRFGAKTMIAALTLLTPTAIGWGGWQAYVALRAIQGLSQGLIFPCVHQHLAKWSPPKERNRLGAFAYSGGYCGAVLANFLTGFIASSAWGWPGISYVSAALLIVGVLLWLLLSADNAPSSRLIAPSIGIRHLQMLLIFLIIKVNVFMRLSVSVTLLAMTTSYKHKTAEFDWTEAEKSYVLSSFYWGYLVSSFLGGFQVRRFGVRLTLLVMTLSCGLFTISIPCCISWGGWQAFCAIRILLGLLQGALYPAAHQHLSKWCPPKELNRLGTFAYMGCYCGTLLSMMSGYIASAWGWRGISYVSAALSGVVALLWWLFSANNAPSSRLIGKQELEYIERSMLREQGFHTHRIPIPWRAILTSAPFISLTIVSTAESWFNAMLLTQTNSYLHGVLELSLKGNALLSSLPSLVKWLMSYVCICFADLSNARNWMAHTTLAKLLNTIATWGPALALIGIGLLDKQHTELAVALLTLNSALSAGTNIGSNMPVASMSPNHSSILLSILNGTSNVFALFAPLLAGAIVTHTTSRAQWQIVFALTSLILFVGPSIGIRHLQAVLLFVILTINLVVRFNVGVSVVAMTNAASTNPDFPEFAWTEAQKSYIYSSFYWGYVLTNFLAGFLVRLFGAKALILVTTLGSGVLCALTPLVIGWWEWQAYCAMRILLGIFQGALYSCTLHHMAKWSPPKERNRLGAFAYSGAYLGTVLATAISGPIASSSWGWPGISYVCAGICVVGGLLFWLLSDKNPPSSRWISQAELVYIESSLHREEGFHAKKIPVPWRAIFTSVPFISLTIVSIAQGWANATLQTQTPAYMHGVLQMDIKSNALYSSLPNLVKWIMSYVFLAFADVSTTRNWMSQTKLCKLLNTLATWGPALILVGIGFLDKNQIELAVGLLVLDAAISGGGLIGSTLPLTDLSPNHTAMLMAISNGCVVFFVMFAPLFVGVVVTDSSSRAQWQIVFAMTAAIFFIGNLIYVIWGSCELQPWDAVDYLKVKDVESDAEKNQADKVTNEEKVPEKWASIGIRHLQAVLLFAVMSINFVVRFNVGVCVVAMTDAATTNPDFPEFDWTEGQKSYIFSSFYWGYVFANFMAGFLVRRFGAQSLLLFTTLSTGLLCAVTPLFISWWEWRAYCAMRILLGIFSGTLFASTHHHLAKWSPPKERNRLGAFAYSGAYCGTVLATAISGPTASSSWGWPGIFYVCAGICALVGLLWWLLSDKNPPSSRWISQAELVYIESSLHREEGFHAQKIPIPWRAIFTSVPFISITVVGIAQGWANVTMQVQTPVYLHGVLQMDINNNALYSSLPNLVKWIMSYVFLAFADVSTTRNWMSQTKLCKLLNTLATWGPALILMGIGLLDKNHIELAVALLILNAALNAGADIGSILPLTDLSPNHTAMLMSISNGFVCIVTLFSPLFVGVAVADTSSRGQWQIVFAVTAAIFFLGNLVYIIWGSSEQQPWDAADYLKEYNWTEAQKSYIISSFFWSYVLCNFVAGLIVRRFGAKLTLFVMTLGTGLLCALTPYCISWAGWRAYCVIRILQGVLQGMLFPSMHHHLAKWSPPKESNRLGAFVYTGCNCGAILGLALSGPIASSAWGWPGIHNVSAALCGLGALLWWLLSADNAPSCRFVSKQELQYIERSLHREEGFHAQRIPIPWRALLSSAPFISLAVVGLAQCWSNSMRLEQTPFYMAGVLELDISSNALYSALPSVARWIASYVCMLFAELAAKRKWLSETNVCKVLNTLATWAPAALLVGIGFLDKSQAQLAVALMTLNGGLNAGVDIGSLLPVNSMSPNHAGVLMALVNGISQIFALVAPLAVGIIVSDQTSRVQWQIVFALTAVIFFLGNLVYIIWGSSELQPWDAADYLKLNNVEQSGSNSNQVNQTTDKATEASS</sequence>
<feature type="domain" description="Major facilitator superfamily (MFS) profile" evidence="15">
    <location>
        <begin position="12"/>
        <end position="396"/>
    </location>
</feature>
<feature type="transmembrane region" description="Helical" evidence="14">
    <location>
        <begin position="962"/>
        <end position="983"/>
    </location>
</feature>
<feature type="transmembrane region" description="Helical" evidence="14">
    <location>
        <begin position="211"/>
        <end position="234"/>
    </location>
</feature>
<feature type="transmembrane region" description="Helical" evidence="14">
    <location>
        <begin position="1325"/>
        <end position="1345"/>
    </location>
</feature>
<evidence type="ECO:0000256" key="7">
    <source>
        <dbReference type="ARBA" id="ARBA00023053"/>
    </source>
</evidence>
<dbReference type="InterPro" id="IPR027378">
    <property type="entry name" value="Nucleotide_channel_N"/>
</dbReference>
<feature type="transmembrane region" description="Helical" evidence="14">
    <location>
        <begin position="1866"/>
        <end position="1891"/>
    </location>
</feature>
<feature type="transmembrane region" description="Helical" evidence="14">
    <location>
        <begin position="345"/>
        <end position="366"/>
    </location>
</feature>
<comment type="subcellular location">
    <subcellularLocation>
        <location evidence="1">Membrane</location>
        <topology evidence="1">Multi-pass membrane protein</topology>
    </subcellularLocation>
</comment>
<evidence type="ECO:0000256" key="4">
    <source>
        <dbReference type="ARBA" id="ARBA00022692"/>
    </source>
</evidence>
<feature type="transmembrane region" description="Helical" evidence="14">
    <location>
        <begin position="431"/>
        <end position="455"/>
    </location>
</feature>
<dbReference type="PANTHER" id="PTHR11662">
    <property type="entry name" value="SOLUTE CARRIER FAMILY 17"/>
    <property type="match status" value="1"/>
</dbReference>
<feature type="transmembrane region" description="Helical" evidence="14">
    <location>
        <begin position="254"/>
        <end position="272"/>
    </location>
</feature>
<dbReference type="FunFam" id="1.20.1250.20:FF:000532">
    <property type="entry name" value="SLC (SoLute Carrier) homolog"/>
    <property type="match status" value="1"/>
</dbReference>
<feature type="transmembrane region" description="Helical" evidence="14">
    <location>
        <begin position="1546"/>
        <end position="1566"/>
    </location>
</feature>
<comment type="function">
    <text evidence="11">May be an inorganic phosphate cotransporter.</text>
</comment>
<dbReference type="InterPro" id="IPR011701">
    <property type="entry name" value="MFS"/>
</dbReference>
<proteinExistence type="inferred from homology"/>
<evidence type="ECO:0000256" key="12">
    <source>
        <dbReference type="ARBA" id="ARBA00068450"/>
    </source>
</evidence>
<feature type="transmembrane region" description="Helical" evidence="14">
    <location>
        <begin position="1806"/>
        <end position="1826"/>
    </location>
</feature>
<feature type="transmembrane region" description="Helical" evidence="14">
    <location>
        <begin position="1026"/>
        <end position="1049"/>
    </location>
</feature>
<feature type="transmembrane region" description="Helical" evidence="14">
    <location>
        <begin position="1466"/>
        <end position="1489"/>
    </location>
</feature>
<dbReference type="PANTHER" id="PTHR11662:SF280">
    <property type="entry name" value="FI21844P1-RELATED"/>
    <property type="match status" value="1"/>
</dbReference>
<name>A0A0M4EI62_DROBS</name>
<dbReference type="InterPro" id="IPR020846">
    <property type="entry name" value="MFS_dom"/>
</dbReference>
<dbReference type="GO" id="GO:0006820">
    <property type="term" value="P:monoatomic anion transport"/>
    <property type="evidence" value="ECO:0007669"/>
    <property type="project" value="TreeGrafter"/>
</dbReference>
<feature type="transmembrane region" description="Helical" evidence="14">
    <location>
        <begin position="1100"/>
        <end position="1125"/>
    </location>
</feature>
<evidence type="ECO:0000256" key="5">
    <source>
        <dbReference type="ARBA" id="ARBA00022847"/>
    </source>
</evidence>
<reference evidence="16 17" key="1">
    <citation type="submission" date="2015-08" db="EMBL/GenBank/DDBJ databases">
        <title>Ancestral chromatin configuration constrains chromatin evolution on differentiating sex chromosomes in Drosophila.</title>
        <authorList>
            <person name="Zhou Q."/>
            <person name="Bachtrog D."/>
        </authorList>
    </citation>
    <scope>NUCLEOTIDE SEQUENCE [LARGE SCALE GENOMIC DNA]</scope>
    <source>
        <tissue evidence="16">Whole larvae</tissue>
    </source>
</reference>
<dbReference type="SUPFAM" id="SSF103473">
    <property type="entry name" value="MFS general substrate transporter"/>
    <property type="match status" value="5"/>
</dbReference>
<evidence type="ECO:0000256" key="1">
    <source>
        <dbReference type="ARBA" id="ARBA00004141"/>
    </source>
</evidence>
<feature type="transmembrane region" description="Helical" evidence="14">
    <location>
        <begin position="995"/>
        <end position="1020"/>
    </location>
</feature>
<feature type="transmembrane region" description="Helical" evidence="14">
    <location>
        <begin position="766"/>
        <end position="787"/>
    </location>
</feature>
<dbReference type="Proteomes" id="UP000494163">
    <property type="component" value="Chromosome 2R"/>
</dbReference>
<evidence type="ECO:0000313" key="16">
    <source>
        <dbReference type="EMBL" id="ALC40717.1"/>
    </source>
</evidence>
<comment type="similarity">
    <text evidence="2">Belongs to the major facilitator superfamily. Sodium/anion cotransporter family.</text>
</comment>
<feature type="transmembrane region" description="Helical" evidence="14">
    <location>
        <begin position="303"/>
        <end position="324"/>
    </location>
</feature>
<dbReference type="EMBL" id="CP012524">
    <property type="protein sequence ID" value="ALC40717.1"/>
    <property type="molecule type" value="Genomic_DNA"/>
</dbReference>
<feature type="transmembrane region" description="Helical" evidence="14">
    <location>
        <begin position="629"/>
        <end position="654"/>
    </location>
</feature>
<dbReference type="Gene3D" id="1.20.120.540">
    <property type="entry name" value="Voltage-gated potassium channels"/>
    <property type="match status" value="1"/>
</dbReference>
<keyword evidence="8" id="KW-0406">Ion transport</keyword>
<dbReference type="GO" id="GO:0006814">
    <property type="term" value="P:sodium ion transport"/>
    <property type="evidence" value="ECO:0007669"/>
    <property type="project" value="UniProtKB-KW"/>
</dbReference>
<dbReference type="OrthoDB" id="2985014at2759"/>
<dbReference type="FunFam" id="1.20.120.540:FF:000001">
    <property type="entry name" value="Blast:Putative inorganic phosphate cotransporter"/>
    <property type="match status" value="5"/>
</dbReference>
<evidence type="ECO:0000259" key="15">
    <source>
        <dbReference type="PROSITE" id="PS50850"/>
    </source>
</evidence>
<feature type="transmembrane region" description="Helical" evidence="14">
    <location>
        <begin position="170"/>
        <end position="190"/>
    </location>
</feature>
<feature type="transmembrane region" description="Helical" evidence="14">
    <location>
        <begin position="55"/>
        <end position="75"/>
    </location>
</feature>
<dbReference type="Pfam" id="PF07690">
    <property type="entry name" value="MFS_1"/>
    <property type="match status" value="5"/>
</dbReference>
<dbReference type="STRING" id="30019.A0A0M4EI62"/>
<evidence type="ECO:0000256" key="10">
    <source>
        <dbReference type="ARBA" id="ARBA00023201"/>
    </source>
</evidence>
<dbReference type="Gene3D" id="1.20.1250.20">
    <property type="entry name" value="MFS general substrate transporter like domains"/>
    <property type="match status" value="8"/>
</dbReference>
<organism evidence="16 17">
    <name type="scientific">Drosophila busckii</name>
    <name type="common">Fruit fly</name>
    <dbReference type="NCBI Taxonomy" id="30019"/>
    <lineage>
        <taxon>Eukaryota</taxon>
        <taxon>Metazoa</taxon>
        <taxon>Ecdysozoa</taxon>
        <taxon>Arthropoda</taxon>
        <taxon>Hexapoda</taxon>
        <taxon>Insecta</taxon>
        <taxon>Pterygota</taxon>
        <taxon>Neoptera</taxon>
        <taxon>Endopterygota</taxon>
        <taxon>Diptera</taxon>
        <taxon>Brachycera</taxon>
        <taxon>Muscomorpha</taxon>
        <taxon>Ephydroidea</taxon>
        <taxon>Drosophilidae</taxon>
        <taxon>Drosophila</taxon>
    </lineage>
</organism>
<gene>
    <name evidence="16" type="ORF">Dbus_chr2Rg296</name>
</gene>
<dbReference type="InterPro" id="IPR050382">
    <property type="entry name" value="MFS_Na/Anion_cotransporter"/>
</dbReference>
<dbReference type="FunFam" id="1.20.1250.20:FF:000003">
    <property type="entry name" value="Solute carrier family 17 member 3"/>
    <property type="match status" value="3"/>
</dbReference>
<feature type="transmembrane region" description="Helical" evidence="14">
    <location>
        <begin position="674"/>
        <end position="695"/>
    </location>
</feature>
<feature type="transmembrane region" description="Helical" evidence="14">
    <location>
        <begin position="1407"/>
        <end position="1426"/>
    </location>
</feature>
<feature type="transmembrane region" description="Helical" evidence="14">
    <location>
        <begin position="603"/>
        <end position="622"/>
    </location>
</feature>
<dbReference type="FunFam" id="1.20.1250.20:FF:000144">
    <property type="entry name" value="Picot, isoform B"/>
    <property type="match status" value="3"/>
</dbReference>
<feature type="transmembrane region" description="Helical" evidence="14">
    <location>
        <begin position="1237"/>
        <end position="1255"/>
    </location>
</feature>
<feature type="transmembrane region" description="Helical" evidence="14">
    <location>
        <begin position="1664"/>
        <end position="1685"/>
    </location>
</feature>
<evidence type="ECO:0000256" key="11">
    <source>
        <dbReference type="ARBA" id="ARBA00054632"/>
    </source>
</evidence>
<feature type="transmembrane region" description="Helical" evidence="14">
    <location>
        <begin position="702"/>
        <end position="721"/>
    </location>
</feature>
<evidence type="ECO:0000256" key="14">
    <source>
        <dbReference type="SAM" id="Phobius"/>
    </source>
</evidence>
<keyword evidence="7" id="KW-0915">Sodium</keyword>
<feature type="transmembrane region" description="Helical" evidence="14">
    <location>
        <begin position="793"/>
        <end position="814"/>
    </location>
</feature>
<feature type="transmembrane region" description="Helical" evidence="14">
    <location>
        <begin position="372"/>
        <end position="391"/>
    </location>
</feature>